<sequence>MTVDMVLLNELEQQAEAATTIAMLDAYGIHAVRSGHLTSRGWYGIYVNEIDLDSARSLLTRAAEPDEAPAGKEPPSFAELTVRPVLLPSSVFSSSCWRIPTPALLHPARSS</sequence>
<dbReference type="Proteomes" id="UP000435138">
    <property type="component" value="Unassembled WGS sequence"/>
</dbReference>
<keyword evidence="2" id="KW-1185">Reference proteome</keyword>
<protein>
    <recommendedName>
        <fullName evidence="3">DUF2007 domain-containing protein</fullName>
    </recommendedName>
</protein>
<dbReference type="RefSeq" id="WP_153359885.1">
    <property type="nucleotide sequence ID" value="NZ_JAYKOO010000001.1"/>
</dbReference>
<organism evidence="1 2">
    <name type="scientific">Endobacterium cereale</name>
    <dbReference type="NCBI Taxonomy" id="2663029"/>
    <lineage>
        <taxon>Bacteria</taxon>
        <taxon>Pseudomonadati</taxon>
        <taxon>Pseudomonadota</taxon>
        <taxon>Alphaproteobacteria</taxon>
        <taxon>Hyphomicrobiales</taxon>
        <taxon>Rhizobiaceae</taxon>
        <taxon>Endobacterium</taxon>
    </lineage>
</organism>
<name>A0A6A8AIV6_9HYPH</name>
<dbReference type="AlphaFoldDB" id="A0A6A8AIV6"/>
<comment type="caution">
    <text evidence="1">The sequence shown here is derived from an EMBL/GenBank/DDBJ whole genome shotgun (WGS) entry which is preliminary data.</text>
</comment>
<evidence type="ECO:0000313" key="1">
    <source>
        <dbReference type="EMBL" id="MQY49798.1"/>
    </source>
</evidence>
<proteinExistence type="predicted"/>
<gene>
    <name evidence="1" type="ORF">GAO09_27605</name>
</gene>
<dbReference type="EMBL" id="WIXI01000051">
    <property type="protein sequence ID" value="MQY49798.1"/>
    <property type="molecule type" value="Genomic_DNA"/>
</dbReference>
<reference evidence="1 2" key="1">
    <citation type="submission" date="2019-11" db="EMBL/GenBank/DDBJ databases">
        <title>Genome analysis of Rhizobacterium cereale a novel genus and species isolated from maize roots in North Spain.</title>
        <authorList>
            <person name="Menendez E."/>
            <person name="Flores-Felix J.D."/>
            <person name="Ramirez-Bahena M.-H."/>
            <person name="Igual J.M."/>
            <person name="Garcia-Fraile P."/>
            <person name="Peix A."/>
            <person name="Velazquez E."/>
        </authorList>
    </citation>
    <scope>NUCLEOTIDE SEQUENCE [LARGE SCALE GENOMIC DNA]</scope>
    <source>
        <strain evidence="1 2">RZME27</strain>
    </source>
</reference>
<evidence type="ECO:0008006" key="3">
    <source>
        <dbReference type="Google" id="ProtNLM"/>
    </source>
</evidence>
<evidence type="ECO:0000313" key="2">
    <source>
        <dbReference type="Proteomes" id="UP000435138"/>
    </source>
</evidence>
<accession>A0A6A8AIV6</accession>